<protein>
    <submittedName>
        <fullName evidence="2">Uncharacterized protein</fullName>
    </submittedName>
</protein>
<accession>A0A498NX80</accession>
<evidence type="ECO:0000313" key="2">
    <source>
        <dbReference type="EMBL" id="RXN36199.1"/>
    </source>
</evidence>
<dbReference type="AlphaFoldDB" id="A0A498NX80"/>
<evidence type="ECO:0000313" key="3">
    <source>
        <dbReference type="Proteomes" id="UP000290572"/>
    </source>
</evidence>
<feature type="region of interest" description="Disordered" evidence="1">
    <location>
        <begin position="105"/>
        <end position="142"/>
    </location>
</feature>
<organism evidence="2 3">
    <name type="scientific">Labeo rohita</name>
    <name type="common">Indian major carp</name>
    <name type="synonym">Cyprinus rohita</name>
    <dbReference type="NCBI Taxonomy" id="84645"/>
    <lineage>
        <taxon>Eukaryota</taxon>
        <taxon>Metazoa</taxon>
        <taxon>Chordata</taxon>
        <taxon>Craniata</taxon>
        <taxon>Vertebrata</taxon>
        <taxon>Euteleostomi</taxon>
        <taxon>Actinopterygii</taxon>
        <taxon>Neopterygii</taxon>
        <taxon>Teleostei</taxon>
        <taxon>Ostariophysi</taxon>
        <taxon>Cypriniformes</taxon>
        <taxon>Cyprinidae</taxon>
        <taxon>Labeoninae</taxon>
        <taxon>Labeonini</taxon>
        <taxon>Labeo</taxon>
    </lineage>
</organism>
<dbReference type="Proteomes" id="UP000290572">
    <property type="component" value="Unassembled WGS sequence"/>
</dbReference>
<sequence>MPEVRPPEHLVEQQRQRVRLLTQPGVHFAGQEEAGAPRSPAGLDRLQEHLQLLLLDLLQDRVRQRFQFGLGAGVRLAGARFPEAAARGGAAAATARTGVRVPFALHGRSAPPESPDEPRSFGPEHAGRQEGSPATKRPFCPQVMKIRRSESTGAEQTAEKRRAGEAYAIRFIRQTLIFHQTNRHGIQKGKKLEATVRAAGNDLGSRFELTPADKSTSDPAEENPSRSPTTIHAARQCNARSIHKHPSPDHKICGKFPRRERVDEELKD</sequence>
<keyword evidence="3" id="KW-1185">Reference proteome</keyword>
<comment type="caution">
    <text evidence="2">The sequence shown here is derived from an EMBL/GenBank/DDBJ whole genome shotgun (WGS) entry which is preliminary data.</text>
</comment>
<evidence type="ECO:0000256" key="1">
    <source>
        <dbReference type="SAM" id="MobiDB-lite"/>
    </source>
</evidence>
<proteinExistence type="predicted"/>
<dbReference type="EMBL" id="QBIY01008928">
    <property type="protein sequence ID" value="RXN36199.1"/>
    <property type="molecule type" value="Genomic_DNA"/>
</dbReference>
<feature type="region of interest" description="Disordered" evidence="1">
    <location>
        <begin position="204"/>
        <end position="268"/>
    </location>
</feature>
<feature type="compositionally biased region" description="Basic and acidic residues" evidence="1">
    <location>
        <begin position="246"/>
        <end position="268"/>
    </location>
</feature>
<reference evidence="2 3" key="1">
    <citation type="submission" date="2018-03" db="EMBL/GenBank/DDBJ databases">
        <title>Draft genome sequence of Rohu Carp (Labeo rohita).</title>
        <authorList>
            <person name="Das P."/>
            <person name="Kushwaha B."/>
            <person name="Joshi C.G."/>
            <person name="Kumar D."/>
            <person name="Nagpure N.S."/>
            <person name="Sahoo L."/>
            <person name="Das S.P."/>
            <person name="Bit A."/>
            <person name="Patnaik S."/>
            <person name="Meher P.K."/>
            <person name="Jayasankar P."/>
            <person name="Koringa P.G."/>
            <person name="Patel N.V."/>
            <person name="Hinsu A.T."/>
            <person name="Kumar R."/>
            <person name="Pandey M."/>
            <person name="Agarwal S."/>
            <person name="Srivastava S."/>
            <person name="Singh M."/>
            <person name="Iquebal M.A."/>
            <person name="Jaiswal S."/>
            <person name="Angadi U.B."/>
            <person name="Kumar N."/>
            <person name="Raza M."/>
            <person name="Shah T.M."/>
            <person name="Rai A."/>
            <person name="Jena J.K."/>
        </authorList>
    </citation>
    <scope>NUCLEOTIDE SEQUENCE [LARGE SCALE GENOMIC DNA]</scope>
    <source>
        <strain evidence="2">DASCIFA01</strain>
        <tissue evidence="2">Testis</tissue>
    </source>
</reference>
<name>A0A498NX80_LABRO</name>
<gene>
    <name evidence="2" type="ORF">ROHU_003146</name>
</gene>